<reference evidence="1 2" key="1">
    <citation type="submission" date="2019-09" db="EMBL/GenBank/DDBJ databases">
        <title>Taxonomy of Antarctic Massilia spp.: description of Massilia rubra sp. nov., Massilia aquatica sp. nov., Massilia mucilaginosa sp. nov., Massilia frigida sp. nov. isolated from streams, lakes and regoliths.</title>
        <authorList>
            <person name="Holochova P."/>
            <person name="Sedlacek I."/>
            <person name="Kralova S."/>
            <person name="Maslanova I."/>
            <person name="Busse H.-J."/>
            <person name="Stankova E."/>
            <person name="Vrbovska V."/>
            <person name="Kovarovic V."/>
            <person name="Bartak M."/>
            <person name="Svec P."/>
            <person name="Pantucek R."/>
        </authorList>
    </citation>
    <scope>NUCLEOTIDE SEQUENCE [LARGE SCALE GENOMIC DNA]</scope>
    <source>
        <strain evidence="1 2">CCM 8692</strain>
    </source>
</reference>
<organism evidence="1 2">
    <name type="scientific">Massilia rubra</name>
    <dbReference type="NCBI Taxonomy" id="2607910"/>
    <lineage>
        <taxon>Bacteria</taxon>
        <taxon>Pseudomonadati</taxon>
        <taxon>Pseudomonadota</taxon>
        <taxon>Betaproteobacteria</taxon>
        <taxon>Burkholderiales</taxon>
        <taxon>Oxalobacteraceae</taxon>
        <taxon>Telluria group</taxon>
        <taxon>Massilia</taxon>
    </lineage>
</organism>
<sequence length="201" mass="22337">MTTLCGSIDTGSAPDDPDQTLCWQALGIAPTTDFAAIERAYAAQADLPTYWRDLVGAIRLRRLYQDALAAADRARPGGETFKSADLSRRILSTWKQGGDQALLAAWPAILDTLDKLHRDDWMYASKALAHVVLGNRALPLRFVDALRRHFVWAGIQGRWLCLSIEDTEELRQRMIQVIREVSALDAMTGLAMRDQSAAARL</sequence>
<dbReference type="EMBL" id="VUYU01000002">
    <property type="protein sequence ID" value="NHZ32736.1"/>
    <property type="molecule type" value="Genomic_DNA"/>
</dbReference>
<evidence type="ECO:0000313" key="2">
    <source>
        <dbReference type="Proteomes" id="UP000785613"/>
    </source>
</evidence>
<keyword evidence="2" id="KW-1185">Reference proteome</keyword>
<accession>A0ABX0LRG0</accession>
<evidence type="ECO:0000313" key="1">
    <source>
        <dbReference type="EMBL" id="NHZ32736.1"/>
    </source>
</evidence>
<dbReference type="Proteomes" id="UP000785613">
    <property type="component" value="Unassembled WGS sequence"/>
</dbReference>
<proteinExistence type="predicted"/>
<name>A0ABX0LRG0_9BURK</name>
<gene>
    <name evidence="1" type="ORF">F0185_03910</name>
</gene>
<protein>
    <submittedName>
        <fullName evidence="1">Uncharacterized protein</fullName>
    </submittedName>
</protein>
<comment type="caution">
    <text evidence="1">The sequence shown here is derived from an EMBL/GenBank/DDBJ whole genome shotgun (WGS) entry which is preliminary data.</text>
</comment>
<dbReference type="RefSeq" id="WP_167221771.1">
    <property type="nucleotide sequence ID" value="NZ_VUYU01000002.1"/>
</dbReference>